<protein>
    <submittedName>
        <fullName evidence="2">Uncharacterized protein</fullName>
    </submittedName>
</protein>
<organism evidence="2 3">
    <name type="scientific">Brassica cretica</name>
    <name type="common">Mustard</name>
    <dbReference type="NCBI Taxonomy" id="69181"/>
    <lineage>
        <taxon>Eukaryota</taxon>
        <taxon>Viridiplantae</taxon>
        <taxon>Streptophyta</taxon>
        <taxon>Embryophyta</taxon>
        <taxon>Tracheophyta</taxon>
        <taxon>Spermatophyta</taxon>
        <taxon>Magnoliopsida</taxon>
        <taxon>eudicotyledons</taxon>
        <taxon>Gunneridae</taxon>
        <taxon>Pentapetalae</taxon>
        <taxon>rosids</taxon>
        <taxon>malvids</taxon>
        <taxon>Brassicales</taxon>
        <taxon>Brassicaceae</taxon>
        <taxon>Brassiceae</taxon>
        <taxon>Brassica</taxon>
    </lineage>
</organism>
<dbReference type="EMBL" id="QGKV02001507">
    <property type="protein sequence ID" value="KAF3532435.1"/>
    <property type="molecule type" value="Genomic_DNA"/>
</dbReference>
<reference evidence="2 3" key="1">
    <citation type="journal article" date="2020" name="BMC Genomics">
        <title>Intraspecific diversification of the crop wild relative Brassica cretica Lam. using demographic model selection.</title>
        <authorList>
            <person name="Kioukis A."/>
            <person name="Michalopoulou V.A."/>
            <person name="Briers L."/>
            <person name="Pirintsos S."/>
            <person name="Studholme D.J."/>
            <person name="Pavlidis P."/>
            <person name="Sarris P.F."/>
        </authorList>
    </citation>
    <scope>NUCLEOTIDE SEQUENCE [LARGE SCALE GENOMIC DNA]</scope>
    <source>
        <strain evidence="3">cv. PFS-1207/04</strain>
    </source>
</reference>
<keyword evidence="3" id="KW-1185">Reference proteome</keyword>
<name>A0ABQ7BJZ8_BRACR</name>
<feature type="compositionally biased region" description="Basic and acidic residues" evidence="1">
    <location>
        <begin position="25"/>
        <end position="37"/>
    </location>
</feature>
<evidence type="ECO:0000256" key="1">
    <source>
        <dbReference type="SAM" id="MobiDB-lite"/>
    </source>
</evidence>
<feature type="region of interest" description="Disordered" evidence="1">
    <location>
        <begin position="1"/>
        <end position="46"/>
    </location>
</feature>
<proteinExistence type="predicted"/>
<feature type="compositionally biased region" description="Basic and acidic residues" evidence="1">
    <location>
        <begin position="1"/>
        <end position="12"/>
    </location>
</feature>
<dbReference type="Proteomes" id="UP000266723">
    <property type="component" value="Unassembled WGS sequence"/>
</dbReference>
<gene>
    <name evidence="2" type="ORF">DY000_02039706</name>
</gene>
<evidence type="ECO:0000313" key="2">
    <source>
        <dbReference type="EMBL" id="KAF3532435.1"/>
    </source>
</evidence>
<evidence type="ECO:0000313" key="3">
    <source>
        <dbReference type="Proteomes" id="UP000266723"/>
    </source>
</evidence>
<sequence length="69" mass="7957">MYERRTKRRFDDGGSSTAPPPPPVREQDPWPREHEDEPIPLFNHFDNPRTAAKSLACRNLAITDTKGRL</sequence>
<comment type="caution">
    <text evidence="2">The sequence shown here is derived from an EMBL/GenBank/DDBJ whole genome shotgun (WGS) entry which is preliminary data.</text>
</comment>
<accession>A0ABQ7BJZ8</accession>